<dbReference type="EMBL" id="RCOS01000015">
    <property type="protein sequence ID" value="RSN78638.1"/>
    <property type="molecule type" value="Genomic_DNA"/>
</dbReference>
<dbReference type="AlphaFoldDB" id="A0A429GY06"/>
<evidence type="ECO:0000259" key="2">
    <source>
        <dbReference type="Pfam" id="PF13304"/>
    </source>
</evidence>
<protein>
    <submittedName>
        <fullName evidence="3">Uncharacterized protein</fullName>
    </submittedName>
</protein>
<dbReference type="RefSeq" id="WP_125670125.1">
    <property type="nucleotide sequence ID" value="NZ_RCOS01000015.1"/>
</dbReference>
<gene>
    <name evidence="3" type="ORF">D6D85_00805</name>
</gene>
<sequence>MIHRLIIRNFLSLRDVNVELGKLNIFIGPNASGKSNLVAVFRLLQNLVTEGVPSMEEYDFESLFFSFDTTKDIEIEVLMDDVEKMSYKLTLNTRGYAERAYIGSMELLRHEGFDSRCSYADEQGAKKELFFSGTLPSMKFRNSSMSQTASCLLKLPSDSNEALRKIAGKMRGIAAYRLEPRSIKLWDDVEAEPRIQYDGRGLARYLLHLYLERRGDFSRVEEAVRSAIPEIEEIVPHLERNKVEIWIKVRGLSEPLRPSNISDGTVRLLAMAAILYSGQTMVAIEEPENSIHPYLLETVIELARRSPSQVVITTHSPYLLDKVRPEELYLVERRGLDTVVTKLSGSKAEEVRRYLEEGGTLGEAWYGGVIS</sequence>
<organism evidence="3 4">
    <name type="scientific">Candidatus Methanodesulfokora washburnensis</name>
    <dbReference type="NCBI Taxonomy" id="2478471"/>
    <lineage>
        <taxon>Archaea</taxon>
        <taxon>Thermoproteota</taxon>
        <taxon>Candidatus Korarchaeia</taxon>
        <taxon>Candidatus Korarchaeia incertae sedis</taxon>
        <taxon>Candidatus Methanodesulfokora</taxon>
    </lineage>
</organism>
<reference evidence="3 4" key="1">
    <citation type="submission" date="2018-10" db="EMBL/GenBank/DDBJ databases">
        <title>Co-occurring genomic capacity for anaerobic methane metabolism and dissimilatory sulfite reduction discovered in the Korarchaeota.</title>
        <authorList>
            <person name="Mckay L.J."/>
            <person name="Dlakic M."/>
            <person name="Fields M.W."/>
            <person name="Delmont T.O."/>
            <person name="Eren A.M."/>
            <person name="Jay Z.J."/>
            <person name="Klingelsmith K.B."/>
            <person name="Rusch D.B."/>
            <person name="Inskeep W.P."/>
        </authorList>
    </citation>
    <scope>NUCLEOTIDE SEQUENCE [LARGE SCALE GENOMIC DNA]</scope>
    <source>
        <strain evidence="3 4">MDKW</strain>
    </source>
</reference>
<keyword evidence="4" id="KW-1185">Reference proteome</keyword>
<accession>A0A429GY06</accession>
<dbReference type="InterPro" id="IPR027417">
    <property type="entry name" value="P-loop_NTPase"/>
</dbReference>
<dbReference type="InterPro" id="IPR041685">
    <property type="entry name" value="AAA_GajA/Old/RecF-like"/>
</dbReference>
<feature type="domain" description="ATPase AAA-type core" evidence="2">
    <location>
        <begin position="227"/>
        <end position="321"/>
    </location>
</feature>
<feature type="domain" description="Endonuclease GajA/Old nuclease/RecF-like AAA" evidence="1">
    <location>
        <begin position="1"/>
        <end position="46"/>
    </location>
</feature>
<dbReference type="OrthoDB" id="25344at2157"/>
<dbReference type="Gene3D" id="3.40.50.300">
    <property type="entry name" value="P-loop containing nucleotide triphosphate hydrolases"/>
    <property type="match status" value="1"/>
</dbReference>
<dbReference type="Proteomes" id="UP000277582">
    <property type="component" value="Unassembled WGS sequence"/>
</dbReference>
<proteinExistence type="predicted"/>
<evidence type="ECO:0000259" key="1">
    <source>
        <dbReference type="Pfam" id="PF13175"/>
    </source>
</evidence>
<name>A0A429GY06_9CREN</name>
<dbReference type="PIRSF" id="PIRSF029347">
    <property type="entry name" value="RecF"/>
    <property type="match status" value="1"/>
</dbReference>
<evidence type="ECO:0000313" key="4">
    <source>
        <dbReference type="Proteomes" id="UP000277582"/>
    </source>
</evidence>
<dbReference type="InterPro" id="IPR014555">
    <property type="entry name" value="RecF-like"/>
</dbReference>
<dbReference type="SUPFAM" id="SSF52540">
    <property type="entry name" value="P-loop containing nucleoside triphosphate hydrolases"/>
    <property type="match status" value="1"/>
</dbReference>
<dbReference type="PANTHER" id="PTHR40396:SF1">
    <property type="entry name" value="ATPASE AAA-TYPE CORE DOMAIN-CONTAINING PROTEIN"/>
    <property type="match status" value="1"/>
</dbReference>
<evidence type="ECO:0000313" key="3">
    <source>
        <dbReference type="EMBL" id="RSN78638.1"/>
    </source>
</evidence>
<comment type="caution">
    <text evidence="3">The sequence shown here is derived from an EMBL/GenBank/DDBJ whole genome shotgun (WGS) entry which is preliminary data.</text>
</comment>
<dbReference type="InterPro" id="IPR003959">
    <property type="entry name" value="ATPase_AAA_core"/>
</dbReference>
<dbReference type="Pfam" id="PF13175">
    <property type="entry name" value="AAA_15"/>
    <property type="match status" value="1"/>
</dbReference>
<dbReference type="GO" id="GO:0005524">
    <property type="term" value="F:ATP binding"/>
    <property type="evidence" value="ECO:0007669"/>
    <property type="project" value="InterPro"/>
</dbReference>
<dbReference type="PANTHER" id="PTHR40396">
    <property type="entry name" value="ATPASE-LIKE PROTEIN"/>
    <property type="match status" value="1"/>
</dbReference>
<dbReference type="GO" id="GO:0016887">
    <property type="term" value="F:ATP hydrolysis activity"/>
    <property type="evidence" value="ECO:0007669"/>
    <property type="project" value="InterPro"/>
</dbReference>
<dbReference type="Pfam" id="PF13304">
    <property type="entry name" value="AAA_21"/>
    <property type="match status" value="1"/>
</dbReference>